<dbReference type="Proteomes" id="UP000012073">
    <property type="component" value="Unassembled WGS sequence"/>
</dbReference>
<accession>R7Q6S1</accession>
<dbReference type="EMBL" id="HG001632">
    <property type="protein sequence ID" value="CDF33071.1"/>
    <property type="molecule type" value="Genomic_DNA"/>
</dbReference>
<organism evidence="1 2">
    <name type="scientific">Chondrus crispus</name>
    <name type="common">Carrageen Irish moss</name>
    <name type="synonym">Polymorpha crispa</name>
    <dbReference type="NCBI Taxonomy" id="2769"/>
    <lineage>
        <taxon>Eukaryota</taxon>
        <taxon>Rhodophyta</taxon>
        <taxon>Florideophyceae</taxon>
        <taxon>Rhodymeniophycidae</taxon>
        <taxon>Gigartinales</taxon>
        <taxon>Gigartinaceae</taxon>
        <taxon>Chondrus</taxon>
    </lineage>
</organism>
<keyword evidence="2" id="KW-1185">Reference proteome</keyword>
<protein>
    <submittedName>
        <fullName evidence="1">Uncharacterized protein</fullName>
    </submittedName>
</protein>
<proteinExistence type="predicted"/>
<dbReference type="GeneID" id="17320585"/>
<sequence length="103" mass="11371">MRYLWLRGNSDCCIAVCRTADVISMYGMSGIGSPTDAVQMTTLIEATLAVMGWTAPLPFKISLWSRLVAPVVDLVPLLPPVVQHESVAVFRSQGSWRNDLCCW</sequence>
<dbReference type="AlphaFoldDB" id="R7Q6S1"/>
<evidence type="ECO:0000313" key="2">
    <source>
        <dbReference type="Proteomes" id="UP000012073"/>
    </source>
</evidence>
<gene>
    <name evidence="1" type="ORF">CHC_T00001884001</name>
</gene>
<dbReference type="Gramene" id="CDF33071">
    <property type="protein sequence ID" value="CDF33071"/>
    <property type="gene ID" value="CHC_T00001884001"/>
</dbReference>
<name>R7Q6S1_CHOCR</name>
<dbReference type="KEGG" id="ccp:CHC_T00001884001"/>
<evidence type="ECO:0000313" key="1">
    <source>
        <dbReference type="EMBL" id="CDF33071.1"/>
    </source>
</evidence>
<reference evidence="2" key="1">
    <citation type="journal article" date="2013" name="Proc. Natl. Acad. Sci. U.S.A.">
        <title>Genome structure and metabolic features in the red seaweed Chondrus crispus shed light on evolution of the Archaeplastida.</title>
        <authorList>
            <person name="Collen J."/>
            <person name="Porcel B."/>
            <person name="Carre W."/>
            <person name="Ball S.G."/>
            <person name="Chaparro C."/>
            <person name="Tonon T."/>
            <person name="Barbeyron T."/>
            <person name="Michel G."/>
            <person name="Noel B."/>
            <person name="Valentin K."/>
            <person name="Elias M."/>
            <person name="Artiguenave F."/>
            <person name="Arun A."/>
            <person name="Aury J.M."/>
            <person name="Barbosa-Neto J.F."/>
            <person name="Bothwell J.H."/>
            <person name="Bouget F.Y."/>
            <person name="Brillet L."/>
            <person name="Cabello-Hurtado F."/>
            <person name="Capella-Gutierrez S."/>
            <person name="Charrier B."/>
            <person name="Cladiere L."/>
            <person name="Cock J.M."/>
            <person name="Coelho S.M."/>
            <person name="Colleoni C."/>
            <person name="Czjzek M."/>
            <person name="Da Silva C."/>
            <person name="Delage L."/>
            <person name="Denoeud F."/>
            <person name="Deschamps P."/>
            <person name="Dittami S.M."/>
            <person name="Gabaldon T."/>
            <person name="Gachon C.M."/>
            <person name="Groisillier A."/>
            <person name="Herve C."/>
            <person name="Jabbari K."/>
            <person name="Katinka M."/>
            <person name="Kloareg B."/>
            <person name="Kowalczyk N."/>
            <person name="Labadie K."/>
            <person name="Leblanc C."/>
            <person name="Lopez P.J."/>
            <person name="McLachlan D.H."/>
            <person name="Meslet-Cladiere L."/>
            <person name="Moustafa A."/>
            <person name="Nehr Z."/>
            <person name="Nyvall Collen P."/>
            <person name="Panaud O."/>
            <person name="Partensky F."/>
            <person name="Poulain J."/>
            <person name="Rensing S.A."/>
            <person name="Rousvoal S."/>
            <person name="Samson G."/>
            <person name="Symeonidi A."/>
            <person name="Weissenbach J."/>
            <person name="Zambounis A."/>
            <person name="Wincker P."/>
            <person name="Boyen C."/>
        </authorList>
    </citation>
    <scope>NUCLEOTIDE SEQUENCE [LARGE SCALE GENOMIC DNA]</scope>
    <source>
        <strain evidence="2">cv. Stackhouse</strain>
    </source>
</reference>
<dbReference type="RefSeq" id="XP_005712874.1">
    <property type="nucleotide sequence ID" value="XM_005712817.1"/>
</dbReference>